<sequence length="65" mass="7306">MSEYSKFDSGDNTEFICPACGAVLTDEDRTKDGWNCKCGDFIPENMAINPYKGISNQHKQNAGWR</sequence>
<proteinExistence type="predicted"/>
<dbReference type="EMBL" id="BLAB01000001">
    <property type="protein sequence ID" value="GER92772.1"/>
    <property type="molecule type" value="Genomic_DNA"/>
</dbReference>
<reference evidence="1" key="1">
    <citation type="submission" date="2019-10" db="EMBL/GenBank/DDBJ databases">
        <title>Metagenomic sequencing of thiosulfate-disproportionating enrichment culture.</title>
        <authorList>
            <person name="Umezawa K."/>
            <person name="Kojima H."/>
            <person name="Fukui M."/>
        </authorList>
    </citation>
    <scope>NUCLEOTIDE SEQUENCE</scope>
    <source>
        <strain evidence="1">45J</strain>
    </source>
</reference>
<name>A0A5J4L0F0_9ZZZZ</name>
<evidence type="ECO:0000313" key="1">
    <source>
        <dbReference type="EMBL" id="GER92772.1"/>
    </source>
</evidence>
<accession>A0A5J4L0F0</accession>
<dbReference type="AlphaFoldDB" id="A0A5J4L0F0"/>
<comment type="caution">
    <text evidence="1">The sequence shown here is derived from an EMBL/GenBank/DDBJ whole genome shotgun (WGS) entry which is preliminary data.</text>
</comment>
<protein>
    <submittedName>
        <fullName evidence="1">Uncharacterized protein</fullName>
    </submittedName>
</protein>
<organism evidence="1">
    <name type="scientific">hot springs metagenome</name>
    <dbReference type="NCBI Taxonomy" id="433727"/>
    <lineage>
        <taxon>unclassified sequences</taxon>
        <taxon>metagenomes</taxon>
        <taxon>ecological metagenomes</taxon>
    </lineage>
</organism>
<gene>
    <name evidence="1" type="ORF">A45J_0497</name>
</gene>